<dbReference type="AlphaFoldDB" id="A0A7H0LKK9"/>
<dbReference type="SUPFAM" id="SSF51182">
    <property type="entry name" value="RmlC-like cupins"/>
    <property type="match status" value="1"/>
</dbReference>
<dbReference type="RefSeq" id="WP_187762516.1">
    <property type="nucleotide sequence ID" value="NZ_CP061038.1"/>
</dbReference>
<protein>
    <submittedName>
        <fullName evidence="1">HutD family protein</fullName>
    </submittedName>
</protein>
<dbReference type="CDD" id="cd20293">
    <property type="entry name" value="cupin_HutD_N"/>
    <property type="match status" value="1"/>
</dbReference>
<organism evidence="1 2">
    <name type="scientific">Sphingomonas alpina</name>
    <dbReference type="NCBI Taxonomy" id="653931"/>
    <lineage>
        <taxon>Bacteria</taxon>
        <taxon>Pseudomonadati</taxon>
        <taxon>Pseudomonadota</taxon>
        <taxon>Alphaproteobacteria</taxon>
        <taxon>Sphingomonadales</taxon>
        <taxon>Sphingomonadaceae</taxon>
        <taxon>Sphingomonas</taxon>
    </lineage>
</organism>
<dbReference type="EMBL" id="CP061038">
    <property type="protein sequence ID" value="QNQ10212.1"/>
    <property type="molecule type" value="Genomic_DNA"/>
</dbReference>
<evidence type="ECO:0000313" key="2">
    <source>
        <dbReference type="Proteomes" id="UP000516148"/>
    </source>
</evidence>
<name>A0A7H0LKK9_9SPHN</name>
<evidence type="ECO:0000313" key="1">
    <source>
        <dbReference type="EMBL" id="QNQ10212.1"/>
    </source>
</evidence>
<dbReference type="PANTHER" id="PTHR37943:SF1">
    <property type="entry name" value="PROTEIN VES"/>
    <property type="match status" value="1"/>
</dbReference>
<sequence>MTHQVLRAADRTPRPWKNGGGVTRDICAFPTGSAMDDFDWRLSMADVREAGPFSSFPGIDRVLMVLLGRLELDFGAGDPPLALTPETAAHPFPGDIAVNGTPIRGPVTDLNLMVRRGLMTGAIRHLPAGVIDIPATRLETRLIVATNDIEMRCGAGSYQLTRFDALLVSATDGREERFELSGPALLIEIMPADARSGASAG</sequence>
<dbReference type="InterPro" id="IPR011051">
    <property type="entry name" value="RmlC_Cupin_sf"/>
</dbReference>
<proteinExistence type="predicted"/>
<accession>A0A7H0LKK9</accession>
<dbReference type="PANTHER" id="PTHR37943">
    <property type="entry name" value="PROTEIN VES"/>
    <property type="match status" value="1"/>
</dbReference>
<reference evidence="1 2" key="1">
    <citation type="submission" date="2020-09" db="EMBL/GenBank/DDBJ databases">
        <title>Sphingomonas sp., a new species isolated from pork steak.</title>
        <authorList>
            <person name="Heidler von Heilborn D."/>
        </authorList>
    </citation>
    <scope>NUCLEOTIDE SEQUENCE [LARGE SCALE GENOMIC DNA]</scope>
    <source>
        <strain evidence="2">S8-3T</strain>
    </source>
</reference>
<gene>
    <name evidence="1" type="ORF">H3Z74_02925</name>
</gene>
<dbReference type="Gene3D" id="2.60.120.10">
    <property type="entry name" value="Jelly Rolls"/>
    <property type="match status" value="1"/>
</dbReference>
<dbReference type="InterPro" id="IPR010282">
    <property type="entry name" value="Uncharacterised_HutD/Ves"/>
</dbReference>
<dbReference type="KEGG" id="spap:H3Z74_02925"/>
<dbReference type="Pfam" id="PF05962">
    <property type="entry name" value="HutD"/>
    <property type="match status" value="1"/>
</dbReference>
<keyword evidence="2" id="KW-1185">Reference proteome</keyword>
<dbReference type="Proteomes" id="UP000516148">
    <property type="component" value="Chromosome"/>
</dbReference>
<dbReference type="InterPro" id="IPR014710">
    <property type="entry name" value="RmlC-like_jellyroll"/>
</dbReference>